<keyword evidence="4" id="KW-1185">Reference proteome</keyword>
<feature type="region of interest" description="Disordered" evidence="1">
    <location>
        <begin position="88"/>
        <end position="116"/>
    </location>
</feature>
<dbReference type="SUPFAM" id="SSF55315">
    <property type="entry name" value="L30e-like"/>
    <property type="match status" value="1"/>
</dbReference>
<organism evidence="3 4">
    <name type="scientific">Galdieria sulphuraria</name>
    <name type="common">Red alga</name>
    <dbReference type="NCBI Taxonomy" id="130081"/>
    <lineage>
        <taxon>Eukaryota</taxon>
        <taxon>Rhodophyta</taxon>
        <taxon>Bangiophyceae</taxon>
        <taxon>Galdieriales</taxon>
        <taxon>Galdieriaceae</taxon>
        <taxon>Galdieria</taxon>
    </lineage>
</organism>
<dbReference type="GO" id="GO:0043021">
    <property type="term" value="F:ribonucleoprotein complex binding"/>
    <property type="evidence" value="ECO:0007669"/>
    <property type="project" value="TreeGrafter"/>
</dbReference>
<dbReference type="InterPro" id="IPR029064">
    <property type="entry name" value="Ribosomal_eL30-like_sf"/>
</dbReference>
<evidence type="ECO:0000313" key="3">
    <source>
        <dbReference type="EMBL" id="EME31448.1"/>
    </source>
</evidence>
<dbReference type="GO" id="GO:1990904">
    <property type="term" value="C:ribonucleoprotein complex"/>
    <property type="evidence" value="ECO:0007669"/>
    <property type="project" value="TreeGrafter"/>
</dbReference>
<dbReference type="EMBL" id="KB454492">
    <property type="protein sequence ID" value="EME31448.1"/>
    <property type="molecule type" value="Genomic_DNA"/>
</dbReference>
<dbReference type="InterPro" id="IPR004038">
    <property type="entry name" value="Ribosomal_eL8/eL30/eS12/Gad45"/>
</dbReference>
<gene>
    <name evidence="3" type="ORF">Gasu_14060</name>
</gene>
<evidence type="ECO:0000313" key="4">
    <source>
        <dbReference type="Proteomes" id="UP000030680"/>
    </source>
</evidence>
<dbReference type="OrthoDB" id="263617at2759"/>
<dbReference type="eggNOG" id="ENOG502QUP4">
    <property type="taxonomic scope" value="Eukaryota"/>
</dbReference>
<dbReference type="GO" id="GO:0005739">
    <property type="term" value="C:mitochondrion"/>
    <property type="evidence" value="ECO:0007669"/>
    <property type="project" value="TreeGrafter"/>
</dbReference>
<dbReference type="PANTHER" id="PTHR13284">
    <property type="entry name" value="GH01354P"/>
    <property type="match status" value="1"/>
</dbReference>
<dbReference type="InterPro" id="IPR040051">
    <property type="entry name" value="SECISBP2"/>
</dbReference>
<dbReference type="Proteomes" id="UP000030680">
    <property type="component" value="Unassembled WGS sequence"/>
</dbReference>
<dbReference type="PANTHER" id="PTHR13284:SF4">
    <property type="entry name" value="C2H2-TYPE DOMAIN-CONTAINING PROTEIN"/>
    <property type="match status" value="1"/>
</dbReference>
<dbReference type="Gene3D" id="3.30.1330.30">
    <property type="match status" value="1"/>
</dbReference>
<dbReference type="Gramene" id="EME31448">
    <property type="protein sequence ID" value="EME31448"/>
    <property type="gene ID" value="Gasu_14060"/>
</dbReference>
<evidence type="ECO:0000256" key="1">
    <source>
        <dbReference type="SAM" id="MobiDB-lite"/>
    </source>
</evidence>
<feature type="domain" description="Ribosomal protein eL8/eL30/eS12/Gadd45" evidence="2">
    <location>
        <begin position="234"/>
        <end position="321"/>
    </location>
</feature>
<dbReference type="KEGG" id="gsl:Gasu_14060"/>
<dbReference type="RefSeq" id="XP_005707968.1">
    <property type="nucleotide sequence ID" value="XM_005707911.1"/>
</dbReference>
<dbReference type="GO" id="GO:0003730">
    <property type="term" value="F:mRNA 3'-UTR binding"/>
    <property type="evidence" value="ECO:0007669"/>
    <property type="project" value="TreeGrafter"/>
</dbReference>
<dbReference type="Pfam" id="PF01248">
    <property type="entry name" value="Ribosomal_L7Ae"/>
    <property type="match status" value="1"/>
</dbReference>
<dbReference type="GO" id="GO:0035368">
    <property type="term" value="F:selenocysteine insertion sequence binding"/>
    <property type="evidence" value="ECO:0007669"/>
    <property type="project" value="InterPro"/>
</dbReference>
<name>M2Y627_GALSU</name>
<evidence type="ECO:0000259" key="2">
    <source>
        <dbReference type="Pfam" id="PF01248"/>
    </source>
</evidence>
<dbReference type="GeneID" id="17090090"/>
<protein>
    <recommendedName>
        <fullName evidence="2">Ribosomal protein eL8/eL30/eS12/Gadd45 domain-containing protein</fullName>
    </recommendedName>
</protein>
<proteinExistence type="predicted"/>
<dbReference type="STRING" id="130081.M2Y627"/>
<dbReference type="AlphaFoldDB" id="M2Y627"/>
<sequence length="340" mass="38893">MIGNMNWKGSFPSTTCKTKVDTNKTRRKSHTVIEDAVTHLSYADAAKNTKKYGGHRDSGNKKRVILVSTATNFSFRRETTRDIWPNAKAQPFPKTEKPCDRNKKFRLVPNPNTLDSRAPQLIRRGKERTKDRKKKESKLKRTILEARSRETKCITPTAEIHEEASGDSQVKPTQLESSTKDNKVCVNLKQQGQSMKRVKYREYCDMYVTKSVNTMTETLLSELMRFQERVRKTKPAKAKAKRRLVIGLKETTQCLQVNKIKCVIIPPDIEPCPLQGGLDDRLALIRDLCTDKQVPIIYALGVHKIPKALGLPSRRHKTSAKQKKNGKDGDKIMKFRCRML</sequence>
<accession>M2Y627</accession>
<reference evidence="4" key="1">
    <citation type="journal article" date="2013" name="Science">
        <title>Gene transfer from bacteria and archaea facilitated evolution of an extremophilic eukaryote.</title>
        <authorList>
            <person name="Schonknecht G."/>
            <person name="Chen W.H."/>
            <person name="Ternes C.M."/>
            <person name="Barbier G.G."/>
            <person name="Shrestha R.P."/>
            <person name="Stanke M."/>
            <person name="Brautigam A."/>
            <person name="Baker B.J."/>
            <person name="Banfield J.F."/>
            <person name="Garavito R.M."/>
            <person name="Carr K."/>
            <person name="Wilkerson C."/>
            <person name="Rensing S.A."/>
            <person name="Gagneul D."/>
            <person name="Dickenson N.E."/>
            <person name="Oesterhelt C."/>
            <person name="Lercher M.J."/>
            <person name="Weber A.P."/>
        </authorList>
    </citation>
    <scope>NUCLEOTIDE SEQUENCE [LARGE SCALE GENOMIC DNA]</scope>
    <source>
        <strain evidence="4">074W</strain>
    </source>
</reference>